<feature type="domain" description="Amidase" evidence="1">
    <location>
        <begin position="47"/>
        <end position="171"/>
    </location>
</feature>
<dbReference type="InterPro" id="IPR036928">
    <property type="entry name" value="AS_sf"/>
</dbReference>
<dbReference type="OrthoDB" id="6263255at2759"/>
<protein>
    <recommendedName>
        <fullName evidence="1">Amidase domain-containing protein</fullName>
    </recommendedName>
</protein>
<dbReference type="GO" id="GO:0004040">
    <property type="term" value="F:amidase activity"/>
    <property type="evidence" value="ECO:0007669"/>
    <property type="project" value="TreeGrafter"/>
</dbReference>
<dbReference type="Pfam" id="PF01425">
    <property type="entry name" value="Amidase"/>
    <property type="match status" value="1"/>
</dbReference>
<accession>A0A3P6QNJ0</accession>
<dbReference type="GO" id="GO:0017064">
    <property type="term" value="F:fatty acid amide hydrolase activity"/>
    <property type="evidence" value="ECO:0007669"/>
    <property type="project" value="TreeGrafter"/>
</dbReference>
<proteinExistence type="predicted"/>
<dbReference type="InterPro" id="IPR052096">
    <property type="entry name" value="Endocannabinoid_amidase"/>
</dbReference>
<dbReference type="Proteomes" id="UP000281553">
    <property type="component" value="Unassembled WGS sequence"/>
</dbReference>
<dbReference type="EMBL" id="UYRU01002443">
    <property type="protein sequence ID" value="VDK34194.1"/>
    <property type="molecule type" value="Genomic_DNA"/>
</dbReference>
<dbReference type="GO" id="GO:0009062">
    <property type="term" value="P:fatty acid catabolic process"/>
    <property type="evidence" value="ECO:0007669"/>
    <property type="project" value="TreeGrafter"/>
</dbReference>
<dbReference type="InterPro" id="IPR023631">
    <property type="entry name" value="Amidase_dom"/>
</dbReference>
<dbReference type="Gene3D" id="3.90.1300.10">
    <property type="entry name" value="Amidase signature (AS) domain"/>
    <property type="match status" value="1"/>
</dbReference>
<keyword evidence="3" id="KW-1185">Reference proteome</keyword>
<dbReference type="PANTHER" id="PTHR45847">
    <property type="entry name" value="FATTY ACID AMIDE HYDROLASE"/>
    <property type="match status" value="1"/>
</dbReference>
<name>A0A3P6QNJ0_DIBLA</name>
<sequence length="183" mass="19954">MQLLRISLYVPAFLKRLLARLADFFLGKPVALIVGSSIGCHSSVSVLELRHRIAKYEEAFAKSICSSDTPFDVIICPTFAFPAPLASTAEIFLNTSLLYTALYNLVDYPAGVVPVGAVTPEDVKTAVKLKEDYQRSGDRINAALANMQIGSEGLPLAVQVVGRPMQEELVLRVMKEIESAAHF</sequence>
<evidence type="ECO:0000313" key="2">
    <source>
        <dbReference type="EMBL" id="VDK34194.1"/>
    </source>
</evidence>
<gene>
    <name evidence="2" type="ORF">DILT_LOCUS559</name>
</gene>
<dbReference type="PANTHER" id="PTHR45847:SF6">
    <property type="entry name" value="FATTY ACID AMIDE HYDROLASE"/>
    <property type="match status" value="1"/>
</dbReference>
<dbReference type="AlphaFoldDB" id="A0A3P6QNJ0"/>
<reference evidence="2 3" key="1">
    <citation type="submission" date="2018-11" db="EMBL/GenBank/DDBJ databases">
        <authorList>
            <consortium name="Pathogen Informatics"/>
        </authorList>
    </citation>
    <scope>NUCLEOTIDE SEQUENCE [LARGE SCALE GENOMIC DNA]</scope>
</reference>
<evidence type="ECO:0000313" key="3">
    <source>
        <dbReference type="Proteomes" id="UP000281553"/>
    </source>
</evidence>
<evidence type="ECO:0000259" key="1">
    <source>
        <dbReference type="Pfam" id="PF01425"/>
    </source>
</evidence>
<organism evidence="2 3">
    <name type="scientific">Dibothriocephalus latus</name>
    <name type="common">Fish tapeworm</name>
    <name type="synonym">Diphyllobothrium latum</name>
    <dbReference type="NCBI Taxonomy" id="60516"/>
    <lineage>
        <taxon>Eukaryota</taxon>
        <taxon>Metazoa</taxon>
        <taxon>Spiralia</taxon>
        <taxon>Lophotrochozoa</taxon>
        <taxon>Platyhelminthes</taxon>
        <taxon>Cestoda</taxon>
        <taxon>Eucestoda</taxon>
        <taxon>Diphyllobothriidea</taxon>
        <taxon>Diphyllobothriidae</taxon>
        <taxon>Dibothriocephalus</taxon>
    </lineage>
</organism>
<dbReference type="SUPFAM" id="SSF75304">
    <property type="entry name" value="Amidase signature (AS) enzymes"/>
    <property type="match status" value="1"/>
</dbReference>